<protein>
    <recommendedName>
        <fullName evidence="2">PKD domain-containing protein</fullName>
    </recommendedName>
</protein>
<dbReference type="Pfam" id="PF17517">
    <property type="entry name" value="IgGFc_binding"/>
    <property type="match status" value="1"/>
</dbReference>
<dbReference type="SUPFAM" id="SSF49299">
    <property type="entry name" value="PKD domain"/>
    <property type="match status" value="1"/>
</dbReference>
<dbReference type="InterPro" id="IPR035234">
    <property type="entry name" value="IgGFc-bd_N"/>
</dbReference>
<keyword evidence="4" id="KW-1185">Reference proteome</keyword>
<dbReference type="InterPro" id="IPR013783">
    <property type="entry name" value="Ig-like_fold"/>
</dbReference>
<evidence type="ECO:0000313" key="4">
    <source>
        <dbReference type="Proteomes" id="UP000229433"/>
    </source>
</evidence>
<dbReference type="InterPro" id="IPR000601">
    <property type="entry name" value="PKD_dom"/>
</dbReference>
<accession>A0A2G1VXG1</accession>
<dbReference type="OrthoDB" id="9765926at2"/>
<dbReference type="Proteomes" id="UP000229433">
    <property type="component" value="Unassembled WGS sequence"/>
</dbReference>
<dbReference type="CDD" id="cd00146">
    <property type="entry name" value="PKD"/>
    <property type="match status" value="1"/>
</dbReference>
<organism evidence="3 4">
    <name type="scientific">Leeuwenhoekiella nanhaiensis</name>
    <dbReference type="NCBI Taxonomy" id="1655491"/>
    <lineage>
        <taxon>Bacteria</taxon>
        <taxon>Pseudomonadati</taxon>
        <taxon>Bacteroidota</taxon>
        <taxon>Flavobacteriia</taxon>
        <taxon>Flavobacteriales</taxon>
        <taxon>Flavobacteriaceae</taxon>
        <taxon>Leeuwenhoekiella</taxon>
    </lineage>
</organism>
<dbReference type="InterPro" id="IPR026341">
    <property type="entry name" value="T9SS_type_B"/>
</dbReference>
<sequence length="1236" mass="134089">MKSKLYLGLLFLAIFLPELLHAQLSTRHYISPIHSRAANQVEDHYVYLSTPSETPFTVTIQTGNGVVFATTTISKGNPVRISIGNSQPSPMFIDRSELNTVVNNKGLLLSASAPFYVSFRVQSSNQAGYLTSKGSLALGTQFRLGSLPNNGEQNLRNFYASVYAVEDNTQVNFSDYNTGVVFTTATGTDVSDQLTVTLNAGETYTVSGYSDVPANQDGFIGALVTASKPITVNTGNALGGLASNGQDFAIDQIVPIEVLGTEYIAIEGGGDATAEKPIVVATQNNTQVFLNGAATPARTLNAGDYFLIDNSNYTGGGHRNMYIKTSLPVYVYQALAGTTNNTTPGMNFLPPLSCLLLREVDLIADVDRIGSTFYEGKILAVTTTGSTISTTPGATSVSIEQVQGNSNWETFVISGLSGNVQISSTGPLSVGLFGFNNNAGFGGYYSGFGFDGQESEVKVCEGEAPVNILERIPGSPQSGGIWTPAFASGTDVFDPAVDTPGTYNYFLNNDCAPIDIEVAISFTPSPRVGVIDDIVLCDDAGRDGQESFDLNIAIDQAFDGQDPAVFEVSFFSTQADAENNINALSLPYRNTQPNETLYARVTTSENFSCFEIQTFQISVSRPIAHAGNNTVITCEDNRIFLDGSASTSSPEITYLWTTTDGFILNAETTTTPEINQPGTYTLTVTNTLTGCTDSDSITVTSDFGFNPEGEPSDLSQCDDASDGDDTNGKGIFNLRQNDADLLTGTTYNSASISYYASADDAQNEVNPLPDLFSNTQNPQTIYSRFNATNPACFSIKAFELNVNPLPPKTDTQLVQCDLDTDSSTDGFTHFNLNEAVAELTGGDLTFTVSFYESAANLSANNPIPTPENYRNTSAFNQELIAVASSPAGCSRQNTLRLEVQSTTATLPQLEPQYACDEGVYFQDERYGFFDLEAVKSTYYDNLDVAFYQSREDAALEINPIAEPVFRSNDTTIFARIEANNQCQGVDEIPLRIDPSSRFRDVSIYRFCEGNGALIFTHSDAENLFEVYLISDSGEENLVQRSGSVYITEEGKYKLISIINYTNPDRFCTTELEFEIIRSYPPEIEEVTIEPEGNLNRVTAQATTPGEFEYELGENSGFQDSPEFKNVGPGNYLLSIRDKNGCGSVSQLVSVLGFPQYFTPNNDGYNDTWNITGVSEDLGTINIQIFNRFGKLLKALSSRSDGWDGTFNGTPLPSDSYWYQASFEDGTVKKGHFVLKR</sequence>
<dbReference type="NCBIfam" id="TIGR04131">
    <property type="entry name" value="Bac_Flav_CTERM"/>
    <property type="match status" value="1"/>
</dbReference>
<feature type="region of interest" description="Disordered" evidence="1">
    <location>
        <begin position="703"/>
        <end position="726"/>
    </location>
</feature>
<proteinExistence type="predicted"/>
<feature type="domain" description="PKD" evidence="2">
    <location>
        <begin position="646"/>
        <end position="685"/>
    </location>
</feature>
<dbReference type="EMBL" id="NQXA01000001">
    <property type="protein sequence ID" value="PHQ31300.1"/>
    <property type="molecule type" value="Genomic_DNA"/>
</dbReference>
<name>A0A2G1VXG1_9FLAO</name>
<dbReference type="Gene3D" id="2.60.40.10">
    <property type="entry name" value="Immunoglobulins"/>
    <property type="match status" value="1"/>
</dbReference>
<dbReference type="AlphaFoldDB" id="A0A2G1VXG1"/>
<dbReference type="Pfam" id="PF13585">
    <property type="entry name" value="CHU_C"/>
    <property type="match status" value="1"/>
</dbReference>
<evidence type="ECO:0000259" key="2">
    <source>
        <dbReference type="PROSITE" id="PS50093"/>
    </source>
</evidence>
<dbReference type="RefSeq" id="WP_099644841.1">
    <property type="nucleotide sequence ID" value="NZ_KZ319287.1"/>
</dbReference>
<evidence type="ECO:0000313" key="3">
    <source>
        <dbReference type="EMBL" id="PHQ31300.1"/>
    </source>
</evidence>
<dbReference type="PROSITE" id="PS50093">
    <property type="entry name" value="PKD"/>
    <property type="match status" value="1"/>
</dbReference>
<evidence type="ECO:0000256" key="1">
    <source>
        <dbReference type="SAM" id="MobiDB-lite"/>
    </source>
</evidence>
<gene>
    <name evidence="3" type="ORF">CJ305_03545</name>
</gene>
<reference evidence="3 4" key="1">
    <citation type="submission" date="2017-08" db="EMBL/GenBank/DDBJ databases">
        <title>The whole genome shortgun sequences of strain Leeuwenhoekiella nanhaiensis G18 from the South China Sea.</title>
        <authorList>
            <person name="Liu Q."/>
        </authorList>
    </citation>
    <scope>NUCLEOTIDE SEQUENCE [LARGE SCALE GENOMIC DNA]</scope>
    <source>
        <strain evidence="3 4">G18</strain>
    </source>
</reference>
<comment type="caution">
    <text evidence="3">The sequence shown here is derived from an EMBL/GenBank/DDBJ whole genome shotgun (WGS) entry which is preliminary data.</text>
</comment>
<dbReference type="InterPro" id="IPR035986">
    <property type="entry name" value="PKD_dom_sf"/>
</dbReference>